<dbReference type="AlphaFoldDB" id="A0A222VP76"/>
<evidence type="ECO:0000313" key="2">
    <source>
        <dbReference type="Proteomes" id="UP000199494"/>
    </source>
</evidence>
<organism evidence="1 2">
    <name type="scientific">Prauserella marina</name>
    <dbReference type="NCBI Taxonomy" id="530584"/>
    <lineage>
        <taxon>Bacteria</taxon>
        <taxon>Bacillati</taxon>
        <taxon>Actinomycetota</taxon>
        <taxon>Actinomycetes</taxon>
        <taxon>Pseudonocardiales</taxon>
        <taxon>Pseudonocardiaceae</taxon>
        <taxon>Prauserella</taxon>
    </lineage>
</organism>
<protein>
    <submittedName>
        <fullName evidence="1">Uncharacterized protein</fullName>
    </submittedName>
</protein>
<dbReference type="RefSeq" id="WP_091797437.1">
    <property type="nucleotide sequence ID" value="NZ_CP016353.1"/>
</dbReference>
<evidence type="ECO:0000313" key="1">
    <source>
        <dbReference type="EMBL" id="SDC23754.1"/>
    </source>
</evidence>
<dbReference type="EMBL" id="FMZE01000001">
    <property type="protein sequence ID" value="SDC23754.1"/>
    <property type="molecule type" value="Genomic_DNA"/>
</dbReference>
<dbReference type="KEGG" id="pmad:BAY61_12740"/>
<keyword evidence="2" id="KW-1185">Reference proteome</keyword>
<accession>A0A222VP76</accession>
<reference evidence="1 2" key="1">
    <citation type="submission" date="2016-10" db="EMBL/GenBank/DDBJ databases">
        <authorList>
            <person name="de Groot N.N."/>
        </authorList>
    </citation>
    <scope>NUCLEOTIDE SEQUENCE [LARGE SCALE GENOMIC DNA]</scope>
    <source>
        <strain evidence="1 2">CGMCC 4.5506</strain>
    </source>
</reference>
<dbReference type="Proteomes" id="UP000199494">
    <property type="component" value="Unassembled WGS sequence"/>
</dbReference>
<gene>
    <name evidence="1" type="ORF">SAMN05421630_101929</name>
</gene>
<dbReference type="STRING" id="530584.SAMN05421630_101929"/>
<proteinExistence type="predicted"/>
<sequence length="78" mass="8417">MSAIPQWVLYLPVMAVWITLVGALINREGPWVVVPLVLAAGTAVAALATNLPLLLVPVIVLWLTGLLTMVRLHKGEPR</sequence>
<name>A0A222VP76_9PSEU</name>